<keyword evidence="1" id="KW-0472">Membrane</keyword>
<organism evidence="2 3">
    <name type="scientific">Durusdinium trenchii</name>
    <dbReference type="NCBI Taxonomy" id="1381693"/>
    <lineage>
        <taxon>Eukaryota</taxon>
        <taxon>Sar</taxon>
        <taxon>Alveolata</taxon>
        <taxon>Dinophyceae</taxon>
        <taxon>Suessiales</taxon>
        <taxon>Symbiodiniaceae</taxon>
        <taxon>Durusdinium</taxon>
    </lineage>
</organism>
<dbReference type="Proteomes" id="UP001642464">
    <property type="component" value="Unassembled WGS sequence"/>
</dbReference>
<evidence type="ECO:0000313" key="2">
    <source>
        <dbReference type="EMBL" id="CAK9013493.1"/>
    </source>
</evidence>
<keyword evidence="3" id="KW-1185">Reference proteome</keyword>
<gene>
    <name evidence="2" type="ORF">SCF082_LOCUS11952</name>
</gene>
<evidence type="ECO:0000313" key="3">
    <source>
        <dbReference type="Proteomes" id="UP001642464"/>
    </source>
</evidence>
<dbReference type="EMBL" id="CAXAMM010007180">
    <property type="protein sequence ID" value="CAK9013493.1"/>
    <property type="molecule type" value="Genomic_DNA"/>
</dbReference>
<comment type="caution">
    <text evidence="2">The sequence shown here is derived from an EMBL/GenBank/DDBJ whole genome shotgun (WGS) entry which is preliminary data.</text>
</comment>
<keyword evidence="1" id="KW-1133">Transmembrane helix</keyword>
<evidence type="ECO:0000256" key="1">
    <source>
        <dbReference type="SAM" id="Phobius"/>
    </source>
</evidence>
<reference evidence="2 3" key="1">
    <citation type="submission" date="2024-02" db="EMBL/GenBank/DDBJ databases">
        <authorList>
            <person name="Chen Y."/>
            <person name="Shah S."/>
            <person name="Dougan E. K."/>
            <person name="Thang M."/>
            <person name="Chan C."/>
        </authorList>
    </citation>
    <scope>NUCLEOTIDE SEQUENCE [LARGE SCALE GENOMIC DNA]</scope>
</reference>
<keyword evidence="1" id="KW-0812">Transmembrane</keyword>
<sequence>TVRIQKKGENYDVSPDKVPEAEDGGLNDFLFTKVPLTRQITLMTGYACLYLLYMGFMRLIASSVKTRSDQEQAGRMAETAYLMEVYEEHKIIGSPHKDVLGEERAKVIGAEINTSDRAARKGVATVGAPICKRLAMSWLTLQLRQLNQTTDVLRLCVVGAWTSIAMYRRPLMSIFTAAHRLVDAALVESEHPRIARLPRSVADELTVMSVLALLAVADVGALFEGRVFATDASEEKGAITSANVPITVVEKLWRSCKTKGAYSRLKTQHEILLDRLGIRDEAAVDDTTQYDTLSSFQPGPSKQLAFQYDFIEVYAGSARVSQAAARLGMRVGPPVDISYSGELDMTLTRVVAWLSYMLVSGNLGSIMVEPIALCFFEAVKSRQRSILEYDDYKTDGLSVDFMDFMDLKSFLRPAAFMNLYVAERHGNFNVPRIRSLLDGVEGGSMRK</sequence>
<protein>
    <submittedName>
        <fullName evidence="2">Uncharacterized protein</fullName>
    </submittedName>
</protein>
<proteinExistence type="predicted"/>
<feature type="transmembrane region" description="Helical" evidence="1">
    <location>
        <begin position="40"/>
        <end position="61"/>
    </location>
</feature>
<feature type="non-terminal residue" evidence="2">
    <location>
        <position position="1"/>
    </location>
</feature>
<accession>A0ABP0JGL2</accession>
<name>A0ABP0JGL2_9DINO</name>